<feature type="domain" description="C2H2-type" evidence="13">
    <location>
        <begin position="278"/>
        <end position="305"/>
    </location>
</feature>
<dbReference type="PROSITE" id="PS00028">
    <property type="entry name" value="ZINC_FINGER_C2H2_1"/>
    <property type="match status" value="6"/>
</dbReference>
<dbReference type="SMART" id="SM00355">
    <property type="entry name" value="ZnF_C2H2"/>
    <property type="match status" value="8"/>
</dbReference>
<feature type="region of interest" description="Disordered" evidence="12">
    <location>
        <begin position="130"/>
        <end position="153"/>
    </location>
</feature>
<dbReference type="Ensembl" id="ENSELUT00000007066.3">
    <property type="protein sequence ID" value="ENSELUP00000007552.3"/>
    <property type="gene ID" value="ENSELUG00000008333.3"/>
</dbReference>
<keyword evidence="9" id="KW-0804">Transcription</keyword>
<evidence type="ECO:0000256" key="5">
    <source>
        <dbReference type="ARBA" id="ARBA00022771"/>
    </source>
</evidence>
<evidence type="ECO:0000256" key="7">
    <source>
        <dbReference type="ARBA" id="ARBA00023015"/>
    </source>
</evidence>
<proteinExistence type="inferred from homology"/>
<evidence type="ECO:0000256" key="4">
    <source>
        <dbReference type="ARBA" id="ARBA00022737"/>
    </source>
</evidence>
<evidence type="ECO:0000256" key="11">
    <source>
        <dbReference type="PROSITE-ProRule" id="PRU00042"/>
    </source>
</evidence>
<dbReference type="InterPro" id="IPR013087">
    <property type="entry name" value="Znf_C2H2_type"/>
</dbReference>
<dbReference type="PANTHER" id="PTHR23235:SF142">
    <property type="entry name" value="ZINC FINGER PROTEIN 384"/>
    <property type="match status" value="1"/>
</dbReference>
<evidence type="ECO:0000256" key="6">
    <source>
        <dbReference type="ARBA" id="ARBA00022833"/>
    </source>
</evidence>
<dbReference type="GeneTree" id="ENSGT01150000286959"/>
<dbReference type="Bgee" id="ENSELUG00000008333">
    <property type="expression patterns" value="Expressed in ovary and 14 other cell types or tissues"/>
</dbReference>
<dbReference type="GeneID" id="105005837"/>
<dbReference type="GO" id="GO:0000981">
    <property type="term" value="F:DNA-binding transcription factor activity, RNA polymerase II-specific"/>
    <property type="evidence" value="ECO:0007669"/>
    <property type="project" value="TreeGrafter"/>
</dbReference>
<evidence type="ECO:0000256" key="12">
    <source>
        <dbReference type="SAM" id="MobiDB-lite"/>
    </source>
</evidence>
<feature type="domain" description="C2H2-type" evidence="13">
    <location>
        <begin position="362"/>
        <end position="389"/>
    </location>
</feature>
<feature type="region of interest" description="Disordered" evidence="12">
    <location>
        <begin position="166"/>
        <end position="187"/>
    </location>
</feature>
<keyword evidence="4" id="KW-0677">Repeat</keyword>
<dbReference type="FunFam" id="3.30.160.60:FF:001228">
    <property type="entry name" value="Zinc finger protein 236"/>
    <property type="match status" value="1"/>
</dbReference>
<dbReference type="GO" id="GO:0045893">
    <property type="term" value="P:positive regulation of DNA-templated transcription"/>
    <property type="evidence" value="ECO:0007669"/>
    <property type="project" value="UniProtKB-ARBA"/>
</dbReference>
<dbReference type="PANTHER" id="PTHR23235">
    <property type="entry name" value="KRUEPPEL-LIKE TRANSCRIPTION FACTOR"/>
    <property type="match status" value="1"/>
</dbReference>
<dbReference type="RefSeq" id="XP_010862340.2">
    <property type="nucleotide sequence ID" value="XM_010864038.3"/>
</dbReference>
<comment type="subcellular location">
    <subcellularLocation>
        <location evidence="1">Nucleus</location>
    </subcellularLocation>
</comment>
<dbReference type="GO" id="GO:0005634">
    <property type="term" value="C:nucleus"/>
    <property type="evidence" value="ECO:0007669"/>
    <property type="project" value="UniProtKB-SubCell"/>
</dbReference>
<keyword evidence="7" id="KW-0805">Transcription regulation</keyword>
<dbReference type="FunCoup" id="A0A3P8XSU9">
    <property type="interactions" value="12"/>
</dbReference>
<evidence type="ECO:0000313" key="15">
    <source>
        <dbReference type="Proteomes" id="UP000265140"/>
    </source>
</evidence>
<evidence type="ECO:0000256" key="8">
    <source>
        <dbReference type="ARBA" id="ARBA00023125"/>
    </source>
</evidence>
<evidence type="ECO:0000256" key="9">
    <source>
        <dbReference type="ARBA" id="ARBA00023163"/>
    </source>
</evidence>
<accession>A0A3P8XSU9</accession>
<dbReference type="OrthoDB" id="9439903at2759"/>
<evidence type="ECO:0000256" key="2">
    <source>
        <dbReference type="ARBA" id="ARBA00006991"/>
    </source>
</evidence>
<dbReference type="SUPFAM" id="SSF57667">
    <property type="entry name" value="beta-beta-alpha zinc fingers"/>
    <property type="match status" value="4"/>
</dbReference>
<keyword evidence="10" id="KW-0539">Nucleus</keyword>
<keyword evidence="8" id="KW-0238">DNA-binding</keyword>
<reference evidence="14" key="2">
    <citation type="submission" date="2020-02" db="EMBL/GenBank/DDBJ databases">
        <title>Esox lucius (northern pike) genome, fEsoLuc1, primary haplotype.</title>
        <authorList>
            <person name="Myers G."/>
            <person name="Karagic N."/>
            <person name="Meyer A."/>
            <person name="Pippel M."/>
            <person name="Reichard M."/>
            <person name="Winkler S."/>
            <person name="Tracey A."/>
            <person name="Sims Y."/>
            <person name="Howe K."/>
            <person name="Rhie A."/>
            <person name="Formenti G."/>
            <person name="Durbin R."/>
            <person name="Fedrigo O."/>
            <person name="Jarvis E.D."/>
        </authorList>
    </citation>
    <scope>NUCLEOTIDE SEQUENCE [LARGE SCALE GENOMIC DNA]</scope>
</reference>
<keyword evidence="15" id="KW-1185">Reference proteome</keyword>
<dbReference type="InParanoid" id="A0A3P8XSU9"/>
<reference evidence="14" key="4">
    <citation type="submission" date="2025-09" db="UniProtKB">
        <authorList>
            <consortium name="Ensembl"/>
        </authorList>
    </citation>
    <scope>IDENTIFICATION</scope>
</reference>
<dbReference type="InterPro" id="IPR036236">
    <property type="entry name" value="Znf_C2H2_sf"/>
</dbReference>
<comment type="similarity">
    <text evidence="2">Belongs to the krueppel C2H2-type zinc-finger protein family.</text>
</comment>
<evidence type="ECO:0000256" key="10">
    <source>
        <dbReference type="ARBA" id="ARBA00023242"/>
    </source>
</evidence>
<evidence type="ECO:0000256" key="1">
    <source>
        <dbReference type="ARBA" id="ARBA00004123"/>
    </source>
</evidence>
<feature type="domain" description="C2H2-type" evidence="13">
    <location>
        <begin position="334"/>
        <end position="361"/>
    </location>
</feature>
<feature type="domain" description="C2H2-type" evidence="13">
    <location>
        <begin position="390"/>
        <end position="417"/>
    </location>
</feature>
<keyword evidence="3" id="KW-0479">Metal-binding</keyword>
<dbReference type="FunFam" id="3.30.160.60:FF:000508">
    <property type="entry name" value="Myeloid zinc finger 1"/>
    <property type="match status" value="1"/>
</dbReference>
<dbReference type="GO" id="GO:0000978">
    <property type="term" value="F:RNA polymerase II cis-regulatory region sequence-specific DNA binding"/>
    <property type="evidence" value="ECO:0007669"/>
    <property type="project" value="TreeGrafter"/>
</dbReference>
<evidence type="ECO:0000256" key="3">
    <source>
        <dbReference type="ARBA" id="ARBA00022723"/>
    </source>
</evidence>
<keyword evidence="6" id="KW-0862">Zinc</keyword>
<feature type="domain" description="C2H2-type" evidence="13">
    <location>
        <begin position="223"/>
        <end position="241"/>
    </location>
</feature>
<dbReference type="FunFam" id="3.30.160.60:FF:002063">
    <property type="entry name" value="RB associated KRAB zinc finger"/>
    <property type="match status" value="1"/>
</dbReference>
<organism evidence="14 15">
    <name type="scientific">Esox lucius</name>
    <name type="common">Northern pike</name>
    <dbReference type="NCBI Taxonomy" id="8010"/>
    <lineage>
        <taxon>Eukaryota</taxon>
        <taxon>Metazoa</taxon>
        <taxon>Chordata</taxon>
        <taxon>Craniata</taxon>
        <taxon>Vertebrata</taxon>
        <taxon>Euteleostomi</taxon>
        <taxon>Actinopterygii</taxon>
        <taxon>Neopterygii</taxon>
        <taxon>Teleostei</taxon>
        <taxon>Protacanthopterygii</taxon>
        <taxon>Esociformes</taxon>
        <taxon>Esocidae</taxon>
        <taxon>Esox</taxon>
    </lineage>
</organism>
<dbReference type="FunFam" id="3.30.160.60:FF:002343">
    <property type="entry name" value="Zinc finger protein 33A"/>
    <property type="match status" value="1"/>
</dbReference>
<dbReference type="AlphaFoldDB" id="A0A3P8XSU9"/>
<keyword evidence="5 11" id="KW-0863">Zinc-finger</keyword>
<name>A0A3P8XSU9_ESOLU</name>
<reference evidence="14" key="3">
    <citation type="submission" date="2025-08" db="UniProtKB">
        <authorList>
            <consortium name="Ensembl"/>
        </authorList>
    </citation>
    <scope>IDENTIFICATION</scope>
</reference>
<dbReference type="GO" id="GO:0008270">
    <property type="term" value="F:zinc ion binding"/>
    <property type="evidence" value="ECO:0007669"/>
    <property type="project" value="UniProtKB-KW"/>
</dbReference>
<sequence length="449" mass="51054">MSTLQLLRVFLNDRLTAAAVEIFGAVEKMVVEYQKENDRLQRLLQVTPEIHIKEPLVLSPAVLEDVPVEQQNYEQEWSHSLELENPEHPQIKEEQQELWTSQQEEQLQGLEADVLQFKVNPSCVKSDFDHENPFGSMTFAQSQNVEDRERDSKPVDLKHFDAAVHLSGSDISGDPPPDRQNDATSQSSAVTVGLEGLYSTPWHPNPPMGEHYTLPSTSPFKTHCCRDCGESFALTSDLQRHVTLSRFRVSECSFCKQKFKSTCKLKAHVQLCHIQKLCSCPFCDKTFKWKGVLSRHMRIHTGEKPFSCSDCGKSFNHSQTLKQHKLTHTGEKPFRCSDCGKSFNRKENLTTHIRTHTGEKPFSCGDCGKSFNRKEILTTHIRTHTGEKPFSCGVCGQSFNIKRNLTAHKLTHTGEKPHGCSVCAKTFIRKDQLLRHVNNCHKDSNQDKI</sequence>
<dbReference type="FunFam" id="3.30.160.60:FF:001732">
    <property type="entry name" value="Zgc:162936"/>
    <property type="match status" value="1"/>
</dbReference>
<feature type="domain" description="C2H2-type" evidence="13">
    <location>
        <begin position="306"/>
        <end position="333"/>
    </location>
</feature>
<dbReference type="Proteomes" id="UP000265140">
    <property type="component" value="Chromosome 25"/>
</dbReference>
<evidence type="ECO:0000259" key="13">
    <source>
        <dbReference type="PROSITE" id="PS50157"/>
    </source>
</evidence>
<dbReference type="Pfam" id="PF00096">
    <property type="entry name" value="zf-C2H2"/>
    <property type="match status" value="5"/>
</dbReference>
<dbReference type="GO" id="GO:0042802">
    <property type="term" value="F:identical protein binding"/>
    <property type="evidence" value="ECO:0007669"/>
    <property type="project" value="UniProtKB-ARBA"/>
</dbReference>
<dbReference type="PROSITE" id="PS50157">
    <property type="entry name" value="ZINC_FINGER_C2H2_2"/>
    <property type="match status" value="7"/>
</dbReference>
<evidence type="ECO:0000313" key="14">
    <source>
        <dbReference type="Ensembl" id="ENSELUP00000007552.3"/>
    </source>
</evidence>
<protein>
    <recommendedName>
        <fullName evidence="13">C2H2-type domain-containing protein</fullName>
    </recommendedName>
</protein>
<dbReference type="OMA" id="KTHSCKK"/>
<dbReference type="KEGG" id="els:105005837"/>
<dbReference type="GO" id="GO:0005694">
    <property type="term" value="C:chromosome"/>
    <property type="evidence" value="ECO:0007669"/>
    <property type="project" value="UniProtKB-ARBA"/>
</dbReference>
<reference evidence="15" key="1">
    <citation type="journal article" date="2014" name="PLoS ONE">
        <title>The genome and linkage map of the northern pike (Esox lucius): conserved synteny revealed between the salmonid sister group and the Neoteleostei.</title>
        <authorList>
            <person name="Rondeau E.B."/>
            <person name="Minkley D.R."/>
            <person name="Leong J.S."/>
            <person name="Messmer A.M."/>
            <person name="Jantzen J.R."/>
            <person name="von Schalburg K.R."/>
            <person name="Lemon C."/>
            <person name="Bird N.H."/>
            <person name="Koop B.F."/>
        </authorList>
    </citation>
    <scope>NUCLEOTIDE SEQUENCE</scope>
</reference>
<feature type="domain" description="C2H2-type" evidence="13">
    <location>
        <begin position="418"/>
        <end position="446"/>
    </location>
</feature>
<dbReference type="Gene3D" id="3.30.160.60">
    <property type="entry name" value="Classic Zinc Finger"/>
    <property type="match status" value="7"/>
</dbReference>
<dbReference type="FunFam" id="3.30.160.60:FF:000478">
    <property type="entry name" value="Zinc finger protein 133"/>
    <property type="match status" value="1"/>
</dbReference>